<dbReference type="Pfam" id="PF02954">
    <property type="entry name" value="HTH_8"/>
    <property type="match status" value="1"/>
</dbReference>
<evidence type="ECO:0000256" key="6">
    <source>
        <dbReference type="PROSITE-ProRule" id="PRU00169"/>
    </source>
</evidence>
<dbReference type="Gene3D" id="3.40.50.2300">
    <property type="match status" value="1"/>
</dbReference>
<dbReference type="FunFam" id="3.40.50.300:FF:000006">
    <property type="entry name" value="DNA-binding transcriptional regulator NtrC"/>
    <property type="match status" value="1"/>
</dbReference>
<dbReference type="GO" id="GO:0000160">
    <property type="term" value="P:phosphorelay signal transduction system"/>
    <property type="evidence" value="ECO:0007669"/>
    <property type="project" value="InterPro"/>
</dbReference>
<dbReference type="PROSITE" id="PS50110">
    <property type="entry name" value="RESPONSE_REGULATORY"/>
    <property type="match status" value="1"/>
</dbReference>
<dbReference type="SUPFAM" id="SSF52540">
    <property type="entry name" value="P-loop containing nucleoside triphosphate hydrolases"/>
    <property type="match status" value="1"/>
</dbReference>
<feature type="modified residue" description="4-aspartylphosphate" evidence="6">
    <location>
        <position position="81"/>
    </location>
</feature>
<dbReference type="Pfam" id="PF00072">
    <property type="entry name" value="Response_reg"/>
    <property type="match status" value="1"/>
</dbReference>
<dbReference type="InterPro" id="IPR025943">
    <property type="entry name" value="Sigma_54_int_dom_ATP-bd_2"/>
</dbReference>
<dbReference type="PROSITE" id="PS00676">
    <property type="entry name" value="SIGMA54_INTERACT_2"/>
    <property type="match status" value="1"/>
</dbReference>
<keyword evidence="2" id="KW-0067">ATP-binding</keyword>
<evidence type="ECO:0000256" key="2">
    <source>
        <dbReference type="ARBA" id="ARBA00022840"/>
    </source>
</evidence>
<sequence length="515" mass="55018">MPAPAASPASAAPASAPARTPGPQSGRSRVPRVLVVDDEADLRELLELTLVGMGLDVDCAPDLAGALALLDAHDYALCLTDMRLPDGDGLQLVAAIQRREVQPPVAVITAYGSTENAIAALKAGAFDYLAKPVALDSLRALVRSAIALPQGGAAGAPPAGAAGQDARRLLGESPGMVEVRAQIHRLSRSMAPVAITGESGTGKELAARLIHESGPRAARPFVAVNCGAIPETLMEAEFFGYRKGAFTGADQDRDGFFQAASGGTLFLDEVADLPLAMQVKLLRAIQEKRVRKVGATVEEQVDVRIVSATHQDLARCVAAGRFRQDLYYRLNVIELKLPPLRERREDIPALADAVLEGLARRAGISPAPRLASVTLRYLQSYAFPGNVRELENLLERALAFSNGEVINVEDLGLRPAVADLAENERADEAGAARAHSPEQAQPSAQAPATQAGERRPVRLSEDGIPDSLPDYLDQLEREAILRALDKTRHNRTAAARLLGITFRALRYRMQRLGLN</sequence>
<keyword evidence="3" id="KW-0805">Transcription regulation</keyword>
<dbReference type="Proteomes" id="UP000321548">
    <property type="component" value="Unassembled WGS sequence"/>
</dbReference>
<evidence type="ECO:0000313" key="10">
    <source>
        <dbReference type="EMBL" id="TXL68798.1"/>
    </source>
</evidence>
<feature type="domain" description="Response regulatory" evidence="9">
    <location>
        <begin position="32"/>
        <end position="146"/>
    </location>
</feature>
<dbReference type="RefSeq" id="WP_147702934.1">
    <property type="nucleotide sequence ID" value="NZ_VDUY01000001.1"/>
</dbReference>
<keyword evidence="1" id="KW-0547">Nucleotide-binding</keyword>
<dbReference type="Gene3D" id="3.40.50.300">
    <property type="entry name" value="P-loop containing nucleotide triphosphate hydrolases"/>
    <property type="match status" value="1"/>
</dbReference>
<name>A0A5C8P622_9BURK</name>
<accession>A0A5C8P622</accession>
<dbReference type="InterPro" id="IPR025944">
    <property type="entry name" value="Sigma_54_int_dom_CS"/>
</dbReference>
<evidence type="ECO:0000259" key="8">
    <source>
        <dbReference type="PROSITE" id="PS50045"/>
    </source>
</evidence>
<dbReference type="EMBL" id="VDUY01000001">
    <property type="protein sequence ID" value="TXL68798.1"/>
    <property type="molecule type" value="Genomic_DNA"/>
</dbReference>
<dbReference type="InterPro" id="IPR009057">
    <property type="entry name" value="Homeodomain-like_sf"/>
</dbReference>
<gene>
    <name evidence="10" type="ORF">FHP08_03715</name>
</gene>
<evidence type="ECO:0000256" key="7">
    <source>
        <dbReference type="SAM" id="MobiDB-lite"/>
    </source>
</evidence>
<dbReference type="InterPro" id="IPR003593">
    <property type="entry name" value="AAA+_ATPase"/>
</dbReference>
<dbReference type="SUPFAM" id="SSF46689">
    <property type="entry name" value="Homeodomain-like"/>
    <property type="match status" value="1"/>
</dbReference>
<feature type="compositionally biased region" description="Low complexity" evidence="7">
    <location>
        <begin position="1"/>
        <end position="18"/>
    </location>
</feature>
<dbReference type="InterPro" id="IPR011006">
    <property type="entry name" value="CheY-like_superfamily"/>
</dbReference>
<dbReference type="GO" id="GO:0043565">
    <property type="term" value="F:sequence-specific DNA binding"/>
    <property type="evidence" value="ECO:0007669"/>
    <property type="project" value="InterPro"/>
</dbReference>
<dbReference type="AlphaFoldDB" id="A0A5C8P622"/>
<dbReference type="Pfam" id="PF00158">
    <property type="entry name" value="Sigma54_activat"/>
    <property type="match status" value="1"/>
</dbReference>
<feature type="region of interest" description="Disordered" evidence="7">
    <location>
        <begin position="425"/>
        <end position="464"/>
    </location>
</feature>
<dbReference type="OrthoDB" id="9761705at2"/>
<feature type="compositionally biased region" description="Basic and acidic residues" evidence="7">
    <location>
        <begin position="452"/>
        <end position="461"/>
    </location>
</feature>
<feature type="region of interest" description="Disordered" evidence="7">
    <location>
        <begin position="1"/>
        <end position="31"/>
    </location>
</feature>
<dbReference type="PANTHER" id="PTHR32071:SF100">
    <property type="entry name" value="RESPONSE REGULATOR PROTEIN PILR"/>
    <property type="match status" value="1"/>
</dbReference>
<organism evidence="10 11">
    <name type="scientific">Zeimonas arvi</name>
    <dbReference type="NCBI Taxonomy" id="2498847"/>
    <lineage>
        <taxon>Bacteria</taxon>
        <taxon>Pseudomonadati</taxon>
        <taxon>Pseudomonadota</taxon>
        <taxon>Betaproteobacteria</taxon>
        <taxon>Burkholderiales</taxon>
        <taxon>Burkholderiaceae</taxon>
        <taxon>Zeimonas</taxon>
    </lineage>
</organism>
<reference evidence="10 11" key="1">
    <citation type="submission" date="2019-06" db="EMBL/GenBank/DDBJ databases">
        <title>Quisquiliibacterium sp. nov., isolated from a maize field.</title>
        <authorList>
            <person name="Lin S.-Y."/>
            <person name="Tsai C.-F."/>
            <person name="Young C.-C."/>
        </authorList>
    </citation>
    <scope>NUCLEOTIDE SEQUENCE [LARGE SCALE GENOMIC DNA]</scope>
    <source>
        <strain evidence="10 11">CC-CFT501</strain>
    </source>
</reference>
<dbReference type="GO" id="GO:0006355">
    <property type="term" value="P:regulation of DNA-templated transcription"/>
    <property type="evidence" value="ECO:0007669"/>
    <property type="project" value="InterPro"/>
</dbReference>
<proteinExistence type="predicted"/>
<evidence type="ECO:0000259" key="9">
    <source>
        <dbReference type="PROSITE" id="PS50110"/>
    </source>
</evidence>
<feature type="compositionally biased region" description="Low complexity" evidence="7">
    <location>
        <begin position="437"/>
        <end position="451"/>
    </location>
</feature>
<evidence type="ECO:0000313" key="11">
    <source>
        <dbReference type="Proteomes" id="UP000321548"/>
    </source>
</evidence>
<dbReference type="SUPFAM" id="SSF52172">
    <property type="entry name" value="CheY-like"/>
    <property type="match status" value="1"/>
</dbReference>
<dbReference type="GO" id="GO:0005524">
    <property type="term" value="F:ATP binding"/>
    <property type="evidence" value="ECO:0007669"/>
    <property type="project" value="UniProtKB-KW"/>
</dbReference>
<dbReference type="PANTHER" id="PTHR32071">
    <property type="entry name" value="TRANSCRIPTIONAL REGULATORY PROTEIN"/>
    <property type="match status" value="1"/>
</dbReference>
<evidence type="ECO:0000256" key="3">
    <source>
        <dbReference type="ARBA" id="ARBA00023015"/>
    </source>
</evidence>
<evidence type="ECO:0000256" key="1">
    <source>
        <dbReference type="ARBA" id="ARBA00022741"/>
    </source>
</evidence>
<dbReference type="InterPro" id="IPR001789">
    <property type="entry name" value="Sig_transdc_resp-reg_receiver"/>
</dbReference>
<dbReference type="SMART" id="SM00382">
    <property type="entry name" value="AAA"/>
    <property type="match status" value="1"/>
</dbReference>
<keyword evidence="11" id="KW-1185">Reference proteome</keyword>
<dbReference type="InterPro" id="IPR058031">
    <property type="entry name" value="AAA_lid_NorR"/>
</dbReference>
<keyword evidence="4" id="KW-0238">DNA-binding</keyword>
<evidence type="ECO:0000256" key="4">
    <source>
        <dbReference type="ARBA" id="ARBA00023125"/>
    </source>
</evidence>
<keyword evidence="5" id="KW-0804">Transcription</keyword>
<dbReference type="PRINTS" id="PR01590">
    <property type="entry name" value="HTHFIS"/>
</dbReference>
<dbReference type="PROSITE" id="PS00688">
    <property type="entry name" value="SIGMA54_INTERACT_3"/>
    <property type="match status" value="1"/>
</dbReference>
<dbReference type="PROSITE" id="PS50045">
    <property type="entry name" value="SIGMA54_INTERACT_4"/>
    <property type="match status" value="1"/>
</dbReference>
<keyword evidence="6" id="KW-0597">Phosphoprotein</keyword>
<protein>
    <submittedName>
        <fullName evidence="10">Sigma-54-dependent Fis family transcriptional regulator</fullName>
    </submittedName>
</protein>
<dbReference type="Gene3D" id="1.10.8.60">
    <property type="match status" value="1"/>
</dbReference>
<dbReference type="Gene3D" id="1.10.10.60">
    <property type="entry name" value="Homeodomain-like"/>
    <property type="match status" value="1"/>
</dbReference>
<comment type="caution">
    <text evidence="10">The sequence shown here is derived from an EMBL/GenBank/DDBJ whole genome shotgun (WGS) entry which is preliminary data.</text>
</comment>
<dbReference type="InterPro" id="IPR027417">
    <property type="entry name" value="P-loop_NTPase"/>
</dbReference>
<dbReference type="InterPro" id="IPR002197">
    <property type="entry name" value="HTH_Fis"/>
</dbReference>
<dbReference type="CDD" id="cd00009">
    <property type="entry name" value="AAA"/>
    <property type="match status" value="1"/>
</dbReference>
<dbReference type="InterPro" id="IPR002078">
    <property type="entry name" value="Sigma_54_int"/>
</dbReference>
<dbReference type="Pfam" id="PF25601">
    <property type="entry name" value="AAA_lid_14"/>
    <property type="match status" value="1"/>
</dbReference>
<evidence type="ECO:0000256" key="5">
    <source>
        <dbReference type="ARBA" id="ARBA00023163"/>
    </source>
</evidence>
<feature type="domain" description="Sigma-54 factor interaction" evidence="8">
    <location>
        <begin position="169"/>
        <end position="399"/>
    </location>
</feature>
<dbReference type="SMART" id="SM00448">
    <property type="entry name" value="REC"/>
    <property type="match status" value="1"/>
</dbReference>